<dbReference type="EMBL" id="HBUF01053770">
    <property type="protein sequence ID" value="CAG6622948.1"/>
    <property type="molecule type" value="Transcribed_RNA"/>
</dbReference>
<proteinExistence type="predicted"/>
<keyword evidence="1" id="KW-0472">Membrane</keyword>
<accession>A0A8D8M8M5</accession>
<feature type="transmembrane region" description="Helical" evidence="1">
    <location>
        <begin position="30"/>
        <end position="60"/>
    </location>
</feature>
<dbReference type="EMBL" id="HBUF01361507">
    <property type="protein sequence ID" value="CAG6721024.1"/>
    <property type="molecule type" value="Transcribed_RNA"/>
</dbReference>
<protein>
    <submittedName>
        <fullName evidence="2">Uncharacterized protein</fullName>
    </submittedName>
</protein>
<dbReference type="AlphaFoldDB" id="A0A8D8M8M5"/>
<keyword evidence="1" id="KW-0812">Transmembrane</keyword>
<reference evidence="2" key="1">
    <citation type="submission" date="2021-05" db="EMBL/GenBank/DDBJ databases">
        <authorList>
            <person name="Alioto T."/>
            <person name="Alioto T."/>
            <person name="Gomez Garrido J."/>
        </authorList>
    </citation>
    <scope>NUCLEOTIDE SEQUENCE</scope>
</reference>
<feature type="transmembrane region" description="Helical" evidence="1">
    <location>
        <begin position="127"/>
        <end position="145"/>
    </location>
</feature>
<sequence length="189" mass="21349">MLLSPLSLLAMVNSGSLSSLTNVFKLRFTLAYLSFMSVSLSFHLFLFHFLLFPILFSFFFSSVTNLLSSLLNLFETGSNIFKSVSHSSVCSISTSTKSSTNLLFLCSPNGLFLSLSSMYSSCLSRPVAFLIFSMSIQSSMFVLPISSFPRYPYLFLSSIRISVSFFILDWFRPDTYRICLFFLLLGSWD</sequence>
<dbReference type="EMBL" id="HBUF01053771">
    <property type="protein sequence ID" value="CAG6622949.1"/>
    <property type="molecule type" value="Transcribed_RNA"/>
</dbReference>
<evidence type="ECO:0000256" key="1">
    <source>
        <dbReference type="SAM" id="Phobius"/>
    </source>
</evidence>
<name>A0A8D8M8M5_9HEMI</name>
<dbReference type="EMBL" id="HBUF01361506">
    <property type="protein sequence ID" value="CAG6721021.1"/>
    <property type="molecule type" value="Transcribed_RNA"/>
</dbReference>
<keyword evidence="1" id="KW-1133">Transmembrane helix</keyword>
<evidence type="ECO:0000313" key="2">
    <source>
        <dbReference type="EMBL" id="CAG6622948.1"/>
    </source>
</evidence>
<organism evidence="2">
    <name type="scientific">Cacopsylla melanoneura</name>
    <dbReference type="NCBI Taxonomy" id="428564"/>
    <lineage>
        <taxon>Eukaryota</taxon>
        <taxon>Metazoa</taxon>
        <taxon>Ecdysozoa</taxon>
        <taxon>Arthropoda</taxon>
        <taxon>Hexapoda</taxon>
        <taxon>Insecta</taxon>
        <taxon>Pterygota</taxon>
        <taxon>Neoptera</taxon>
        <taxon>Paraneoptera</taxon>
        <taxon>Hemiptera</taxon>
        <taxon>Sternorrhyncha</taxon>
        <taxon>Psylloidea</taxon>
        <taxon>Psyllidae</taxon>
        <taxon>Psyllinae</taxon>
        <taxon>Cacopsylla</taxon>
    </lineage>
</organism>